<reference evidence="3" key="1">
    <citation type="submission" date="2021-01" db="EMBL/GenBank/DDBJ databases">
        <title>Caligus Genome Assembly.</title>
        <authorList>
            <person name="Gallardo-Escarate C."/>
        </authorList>
    </citation>
    <scope>NUCLEOTIDE SEQUENCE [LARGE SCALE GENOMIC DNA]</scope>
</reference>
<evidence type="ECO:0000313" key="2">
    <source>
        <dbReference type="EMBL" id="QQP39974.1"/>
    </source>
</evidence>
<feature type="coiled-coil region" evidence="1">
    <location>
        <begin position="115"/>
        <end position="146"/>
    </location>
</feature>
<dbReference type="EMBL" id="CP045898">
    <property type="protein sequence ID" value="QQP39974.1"/>
    <property type="molecule type" value="Genomic_DNA"/>
</dbReference>
<name>A0A7T8GY26_CALRO</name>
<organism evidence="2 3">
    <name type="scientific">Caligus rogercresseyi</name>
    <name type="common">Sea louse</name>
    <dbReference type="NCBI Taxonomy" id="217165"/>
    <lineage>
        <taxon>Eukaryota</taxon>
        <taxon>Metazoa</taxon>
        <taxon>Ecdysozoa</taxon>
        <taxon>Arthropoda</taxon>
        <taxon>Crustacea</taxon>
        <taxon>Multicrustacea</taxon>
        <taxon>Hexanauplia</taxon>
        <taxon>Copepoda</taxon>
        <taxon>Siphonostomatoida</taxon>
        <taxon>Caligidae</taxon>
        <taxon>Caligus</taxon>
    </lineage>
</organism>
<keyword evidence="3" id="KW-1185">Reference proteome</keyword>
<sequence length="229" mass="24742">MVQGSPKYALKSSSQHPAGVISIPNTGALMNHSNHNLSSNNNNNNNNGSIPLLCGQIVAQLNGLLFLVHDLNSPALENSLQASLGSIYGRLQEIVSLVENTKSKVDGSSQDLLKHNEIQKQIKESKQKEEEKIAKHIQEYQRALLQQQQHHAVAAASSTFISKVPSSPLPPSQVLPTLKETLPVAAANSVVTMLKKQGLEATIKFDSNGTNYVNGAELLHHHTSLPDVT</sequence>
<protein>
    <submittedName>
        <fullName evidence="2">CpGbinding proteinlike</fullName>
    </submittedName>
</protein>
<dbReference type="PROSITE" id="PS00018">
    <property type="entry name" value="EF_HAND_1"/>
    <property type="match status" value="1"/>
</dbReference>
<dbReference type="AlphaFoldDB" id="A0A7T8GY26"/>
<gene>
    <name evidence="2" type="ORF">FKW44_013856</name>
</gene>
<accession>A0A7T8GY26</accession>
<dbReference type="Proteomes" id="UP000595437">
    <property type="component" value="Chromosome 9"/>
</dbReference>
<evidence type="ECO:0000256" key="1">
    <source>
        <dbReference type="SAM" id="Coils"/>
    </source>
</evidence>
<feature type="non-terminal residue" evidence="2">
    <location>
        <position position="229"/>
    </location>
</feature>
<proteinExistence type="predicted"/>
<dbReference type="InterPro" id="IPR018247">
    <property type="entry name" value="EF_Hand_1_Ca_BS"/>
</dbReference>
<keyword evidence="1" id="KW-0175">Coiled coil</keyword>
<evidence type="ECO:0000313" key="3">
    <source>
        <dbReference type="Proteomes" id="UP000595437"/>
    </source>
</evidence>
<dbReference type="OrthoDB" id="419183at2759"/>